<accession>A0AAD4XBB9</accession>
<comment type="subcellular location">
    <subcellularLocation>
        <location evidence="1">Nucleus</location>
    </subcellularLocation>
</comment>
<dbReference type="GO" id="GO:0003713">
    <property type="term" value="F:transcription coactivator activity"/>
    <property type="evidence" value="ECO:0007669"/>
    <property type="project" value="InterPro"/>
</dbReference>
<dbReference type="SUPFAM" id="SSF54447">
    <property type="entry name" value="ssDNA-binding transcriptional regulator domain"/>
    <property type="match status" value="1"/>
</dbReference>
<comment type="caution">
    <text evidence="9">The sequence shown here is derived from an EMBL/GenBank/DDBJ whole genome shotgun (WGS) entry which is preliminary data.</text>
</comment>
<proteinExistence type="inferred from homology"/>
<evidence type="ECO:0000256" key="1">
    <source>
        <dbReference type="ARBA" id="ARBA00004123"/>
    </source>
</evidence>
<evidence type="ECO:0000313" key="9">
    <source>
        <dbReference type="EMBL" id="KAI3885331.1"/>
    </source>
</evidence>
<dbReference type="GO" id="GO:0003677">
    <property type="term" value="F:DNA binding"/>
    <property type="evidence" value="ECO:0007669"/>
    <property type="project" value="UniProtKB-KW"/>
</dbReference>
<dbReference type="PIRSF" id="PIRSF038156">
    <property type="entry name" value="RNA_pol_II_KELP"/>
    <property type="match status" value="1"/>
</dbReference>
<dbReference type="Pfam" id="PF02229">
    <property type="entry name" value="PC4"/>
    <property type="match status" value="1"/>
</dbReference>
<feature type="region of interest" description="Disordered" evidence="7">
    <location>
        <begin position="71"/>
        <end position="97"/>
    </location>
</feature>
<comment type="similarity">
    <text evidence="2">Belongs to the transcriptional coactivator PC4 family.</text>
</comment>
<keyword evidence="4" id="KW-0238">DNA-binding</keyword>
<organism evidence="9 10">
    <name type="scientific">Papaver atlanticum</name>
    <dbReference type="NCBI Taxonomy" id="357466"/>
    <lineage>
        <taxon>Eukaryota</taxon>
        <taxon>Viridiplantae</taxon>
        <taxon>Streptophyta</taxon>
        <taxon>Embryophyta</taxon>
        <taxon>Tracheophyta</taxon>
        <taxon>Spermatophyta</taxon>
        <taxon>Magnoliopsida</taxon>
        <taxon>Ranunculales</taxon>
        <taxon>Papaveraceae</taxon>
        <taxon>Papaveroideae</taxon>
        <taxon>Papaver</taxon>
    </lineage>
</organism>
<dbReference type="PANTHER" id="PTHR13215">
    <property type="entry name" value="RNA POLYMERASE II TRANSCRIPTIONAL COACTIVATOR"/>
    <property type="match status" value="1"/>
</dbReference>
<dbReference type="Pfam" id="PF08766">
    <property type="entry name" value="DEK_C"/>
    <property type="match status" value="1"/>
</dbReference>
<gene>
    <name evidence="9" type="ORF">MKW98_002723</name>
</gene>
<dbReference type="InterPro" id="IPR017415">
    <property type="entry name" value="KELP"/>
</dbReference>
<evidence type="ECO:0000256" key="4">
    <source>
        <dbReference type="ARBA" id="ARBA00023125"/>
    </source>
</evidence>
<evidence type="ECO:0000256" key="6">
    <source>
        <dbReference type="ARBA" id="ARBA00023242"/>
    </source>
</evidence>
<evidence type="ECO:0000256" key="2">
    <source>
        <dbReference type="ARBA" id="ARBA00009001"/>
    </source>
</evidence>
<keyword evidence="10" id="KW-1185">Reference proteome</keyword>
<dbReference type="GO" id="GO:0005634">
    <property type="term" value="C:nucleus"/>
    <property type="evidence" value="ECO:0007669"/>
    <property type="project" value="UniProtKB-SubCell"/>
</dbReference>
<evidence type="ECO:0000256" key="5">
    <source>
        <dbReference type="ARBA" id="ARBA00023163"/>
    </source>
</evidence>
<feature type="domain" description="DEK-C" evidence="8">
    <location>
        <begin position="3"/>
        <end position="61"/>
    </location>
</feature>
<evidence type="ECO:0000259" key="8">
    <source>
        <dbReference type="PROSITE" id="PS51998"/>
    </source>
</evidence>
<protein>
    <recommendedName>
        <fullName evidence="8">DEK-C domain-containing protein</fullName>
    </recommendedName>
</protein>
<keyword evidence="5" id="KW-0804">Transcription</keyword>
<evidence type="ECO:0000256" key="3">
    <source>
        <dbReference type="ARBA" id="ARBA00023015"/>
    </source>
</evidence>
<dbReference type="InterPro" id="IPR014876">
    <property type="entry name" value="DEK_C"/>
</dbReference>
<keyword evidence="3" id="KW-0805">Transcription regulation</keyword>
<evidence type="ECO:0000313" key="10">
    <source>
        <dbReference type="Proteomes" id="UP001202328"/>
    </source>
</evidence>
<dbReference type="InterPro" id="IPR003173">
    <property type="entry name" value="PC4_C"/>
</dbReference>
<dbReference type="InterPro" id="IPR009044">
    <property type="entry name" value="ssDNA-bd_transcriptional_reg"/>
</dbReference>
<dbReference type="PROSITE" id="PS51998">
    <property type="entry name" value="DEK_C"/>
    <property type="match status" value="1"/>
</dbReference>
<dbReference type="GO" id="GO:0060261">
    <property type="term" value="P:positive regulation of transcription initiation by RNA polymerase II"/>
    <property type="evidence" value="ECO:0007669"/>
    <property type="project" value="InterPro"/>
</dbReference>
<dbReference type="Proteomes" id="UP001202328">
    <property type="component" value="Unassembled WGS sequence"/>
</dbReference>
<reference evidence="9" key="1">
    <citation type="submission" date="2022-04" db="EMBL/GenBank/DDBJ databases">
        <title>A functionally conserved STORR gene fusion in Papaver species that diverged 16.8 million years ago.</title>
        <authorList>
            <person name="Catania T."/>
        </authorList>
    </citation>
    <scope>NUCLEOTIDE SEQUENCE</scope>
    <source>
        <strain evidence="9">S-188037</strain>
    </source>
</reference>
<dbReference type="EMBL" id="JAJJMB010012161">
    <property type="protein sequence ID" value="KAI3885331.1"/>
    <property type="molecule type" value="Genomic_DNA"/>
</dbReference>
<dbReference type="FunFam" id="2.30.31.10:FF:000011">
    <property type="entry name" value="RNA polymerase II transcriptional coactivator KELP"/>
    <property type="match status" value="1"/>
</dbReference>
<keyword evidence="6" id="KW-0539">Nucleus</keyword>
<dbReference type="AlphaFoldDB" id="A0AAD4XBB9"/>
<name>A0AAD4XBB9_9MAGN</name>
<evidence type="ECO:0000256" key="7">
    <source>
        <dbReference type="SAM" id="MobiDB-lite"/>
    </source>
</evidence>
<feature type="compositionally biased region" description="Low complexity" evidence="7">
    <location>
        <begin position="73"/>
        <end position="82"/>
    </location>
</feature>
<dbReference type="Gene3D" id="2.30.31.10">
    <property type="entry name" value="Transcriptional Coactivator Pc4, Chain A"/>
    <property type="match status" value="1"/>
</dbReference>
<dbReference type="InterPro" id="IPR045125">
    <property type="entry name" value="Sub1/Tcp4-like"/>
</dbReference>
<sequence>MEAEICSKIKETVIEILKSADMDEMTEYKVRNISSEKLGGMNLSLPEPKQFVRDVLEAFLLSTVEEEKPISVSEAATTAAATAEEEPPLASPLPEEIKTKEITKENMVVEEKEEVMETKPEIGSKDIDEDGDVIICRLSEKRRVAVQDFRGKTLVSIRDYYQKDGKYLPSSKGISLSDEQWSAFRTAVPAIEEAIKIMELRLG</sequence>